<proteinExistence type="predicted"/>
<dbReference type="SMART" id="SM00448">
    <property type="entry name" value="REC"/>
    <property type="match status" value="1"/>
</dbReference>
<evidence type="ECO:0000256" key="1">
    <source>
        <dbReference type="ARBA" id="ARBA00022553"/>
    </source>
</evidence>
<dbReference type="InterPro" id="IPR001789">
    <property type="entry name" value="Sig_transdc_resp-reg_receiver"/>
</dbReference>
<dbReference type="PROSITE" id="PS50110">
    <property type="entry name" value="RESPONSE_REGULATORY"/>
    <property type="match status" value="1"/>
</dbReference>
<dbReference type="Pfam" id="PF00072">
    <property type="entry name" value="Response_reg"/>
    <property type="match status" value="1"/>
</dbReference>
<feature type="domain" description="Response regulatory" evidence="3">
    <location>
        <begin position="2"/>
        <end position="117"/>
    </location>
</feature>
<dbReference type="InterPro" id="IPR050595">
    <property type="entry name" value="Bact_response_regulator"/>
</dbReference>
<sequence>MRILFVEPDEYYHAHFREIFGKFGDILIAPDAQRAAAFLQSSPPDVLVTELLLPDVSGYEFLQDISEEWQQNPFPVIIFSQITHVEDMAASLNIGISAYFTKGRDQLRDLEKAVLSFNKVPSL</sequence>
<accession>A0A1F5NEM0</accession>
<dbReference type="GO" id="GO:0000160">
    <property type="term" value="P:phosphorelay signal transduction system"/>
    <property type="evidence" value="ECO:0007669"/>
    <property type="project" value="InterPro"/>
</dbReference>
<protein>
    <recommendedName>
        <fullName evidence="3">Response regulatory domain-containing protein</fullName>
    </recommendedName>
</protein>
<dbReference type="CDD" id="cd00156">
    <property type="entry name" value="REC"/>
    <property type="match status" value="1"/>
</dbReference>
<organism evidence="4 5">
    <name type="scientific">Candidatus Doudnabacteria bacterium RIFCSPHIGHO2_01_52_17</name>
    <dbReference type="NCBI Taxonomy" id="1817820"/>
    <lineage>
        <taxon>Bacteria</taxon>
        <taxon>Candidatus Doudnaibacteriota</taxon>
    </lineage>
</organism>
<keyword evidence="1" id="KW-0597">Phosphoprotein</keyword>
<dbReference type="InterPro" id="IPR011006">
    <property type="entry name" value="CheY-like_superfamily"/>
</dbReference>
<dbReference type="PANTHER" id="PTHR44591">
    <property type="entry name" value="STRESS RESPONSE REGULATOR PROTEIN 1"/>
    <property type="match status" value="1"/>
</dbReference>
<gene>
    <name evidence="4" type="ORF">A3K06_02030</name>
</gene>
<dbReference type="PANTHER" id="PTHR44591:SF3">
    <property type="entry name" value="RESPONSE REGULATORY DOMAIN-CONTAINING PROTEIN"/>
    <property type="match status" value="1"/>
</dbReference>
<evidence type="ECO:0000259" key="3">
    <source>
        <dbReference type="PROSITE" id="PS50110"/>
    </source>
</evidence>
<reference evidence="4 5" key="1">
    <citation type="journal article" date="2016" name="Nat. Commun.">
        <title>Thousands of microbial genomes shed light on interconnected biogeochemical processes in an aquifer system.</title>
        <authorList>
            <person name="Anantharaman K."/>
            <person name="Brown C.T."/>
            <person name="Hug L.A."/>
            <person name="Sharon I."/>
            <person name="Castelle C.J."/>
            <person name="Probst A.J."/>
            <person name="Thomas B.C."/>
            <person name="Singh A."/>
            <person name="Wilkins M.J."/>
            <person name="Karaoz U."/>
            <person name="Brodie E.L."/>
            <person name="Williams K.H."/>
            <person name="Hubbard S.S."/>
            <person name="Banfield J.F."/>
        </authorList>
    </citation>
    <scope>NUCLEOTIDE SEQUENCE [LARGE SCALE GENOMIC DNA]</scope>
</reference>
<dbReference type="EMBL" id="MFEG01000019">
    <property type="protein sequence ID" value="OGE76038.1"/>
    <property type="molecule type" value="Genomic_DNA"/>
</dbReference>
<dbReference type="Proteomes" id="UP000176547">
    <property type="component" value="Unassembled WGS sequence"/>
</dbReference>
<evidence type="ECO:0000256" key="2">
    <source>
        <dbReference type="PROSITE-ProRule" id="PRU00169"/>
    </source>
</evidence>
<comment type="caution">
    <text evidence="2">Lacks conserved residue(s) required for the propagation of feature annotation.</text>
</comment>
<evidence type="ECO:0000313" key="5">
    <source>
        <dbReference type="Proteomes" id="UP000176547"/>
    </source>
</evidence>
<dbReference type="AlphaFoldDB" id="A0A1F5NEM0"/>
<dbReference type="SUPFAM" id="SSF52172">
    <property type="entry name" value="CheY-like"/>
    <property type="match status" value="1"/>
</dbReference>
<evidence type="ECO:0000313" key="4">
    <source>
        <dbReference type="EMBL" id="OGE76038.1"/>
    </source>
</evidence>
<comment type="caution">
    <text evidence="4">The sequence shown here is derived from an EMBL/GenBank/DDBJ whole genome shotgun (WGS) entry which is preliminary data.</text>
</comment>
<name>A0A1F5NEM0_9BACT</name>
<dbReference type="Gene3D" id="3.40.50.2300">
    <property type="match status" value="1"/>
</dbReference>